<evidence type="ECO:0000256" key="7">
    <source>
        <dbReference type="ARBA" id="ARBA00014680"/>
    </source>
</evidence>
<evidence type="ECO:0000256" key="3">
    <source>
        <dbReference type="ARBA" id="ARBA00003877"/>
    </source>
</evidence>
<dbReference type="Pfam" id="PF00591">
    <property type="entry name" value="Glycos_transf_3"/>
    <property type="match status" value="1"/>
</dbReference>
<dbReference type="EC" id="2.4.2.2" evidence="6"/>
<dbReference type="RefSeq" id="WP_066543559.1">
    <property type="nucleotide sequence ID" value="NZ_MASJ01000003.1"/>
</dbReference>
<proteinExistence type="inferred from homology"/>
<dbReference type="PANTHER" id="PTHR10515:SF0">
    <property type="entry name" value="THYMIDINE PHOSPHORYLASE"/>
    <property type="match status" value="1"/>
</dbReference>
<dbReference type="Gene3D" id="3.40.1030.10">
    <property type="entry name" value="Nucleoside phosphorylase/phosphoribosyltransferase catalytic domain"/>
    <property type="match status" value="1"/>
</dbReference>
<evidence type="ECO:0000256" key="5">
    <source>
        <dbReference type="ARBA" id="ARBA00011738"/>
    </source>
</evidence>
<dbReference type="Pfam" id="PF02885">
    <property type="entry name" value="Glycos_trans_3N"/>
    <property type="match status" value="1"/>
</dbReference>
<dbReference type="InterPro" id="IPR000312">
    <property type="entry name" value="Glycosyl_Trfase_fam3"/>
</dbReference>
<dbReference type="SMART" id="SM00941">
    <property type="entry name" value="PYNP_C"/>
    <property type="match status" value="1"/>
</dbReference>
<evidence type="ECO:0000256" key="10">
    <source>
        <dbReference type="ARBA" id="ARBA00048453"/>
    </source>
</evidence>
<evidence type="ECO:0000256" key="9">
    <source>
        <dbReference type="ARBA" id="ARBA00022679"/>
    </source>
</evidence>
<dbReference type="InterPro" id="IPR036566">
    <property type="entry name" value="PYNP-like_C_sf"/>
</dbReference>
<dbReference type="OrthoDB" id="9763887at2"/>
<evidence type="ECO:0000259" key="12">
    <source>
        <dbReference type="SMART" id="SM00941"/>
    </source>
</evidence>
<dbReference type="SUPFAM" id="SSF47648">
    <property type="entry name" value="Nucleoside phosphorylase/phosphoribosyltransferase N-terminal domain"/>
    <property type="match status" value="1"/>
</dbReference>
<dbReference type="InterPro" id="IPR018090">
    <property type="entry name" value="Pyrmidine_PPas_bac/euk"/>
</dbReference>
<evidence type="ECO:0000256" key="1">
    <source>
        <dbReference type="ARBA" id="ARBA00001066"/>
    </source>
</evidence>
<sequence length="415" mass="44412">MNIVSIIEHKKNHQSLTKEEIQFFIQGYVAGDIPDYQISALLMAIRLNGMTPEETFALTDAMIQSGDVVDLSSIEGFKVDKHSTGGVGDKVTLVVTPILAALGVPVAKFSGRGLGITGGTLDKLESIKGLRVELEMDEFIANVQNANIAVAGQTANIVPADKKLYALRDVTGTVDSIPLIAASIMSKKIASGADGIVLDVKYGNGAFMKTEEEAQTLGQAMQEIGEAFNRKMKIHYSDMNNPLGRFIGNKLEVVEAIDVLAGNFEKTSKDLIDTCVDVATDMYNMATDNKPTAREEVLAVLENGQAKEKLFEMIRLQGGDVTDTVMNDVAYKVAVVADKAGVVQSIDAQQIGEVSVSLGAGRLTKESVLDFDAGIELVVKDGAEVAVGDTVAYLYANKEISAAIVEQALRAYNVQ</sequence>
<comment type="caution">
    <text evidence="13">The sequence shown here is derived from an EMBL/GenBank/DDBJ whole genome shotgun (WGS) entry which is preliminary data.</text>
</comment>
<name>A0A1C0YKR7_9BACL</name>
<keyword evidence="8" id="KW-0328">Glycosyltransferase</keyword>
<accession>A0A1C0YKR7</accession>
<evidence type="ECO:0000313" key="14">
    <source>
        <dbReference type="Proteomes" id="UP000093199"/>
    </source>
</evidence>
<organism evidence="13 14">
    <name type="scientific">Caryophanon tenue</name>
    <dbReference type="NCBI Taxonomy" id="33978"/>
    <lineage>
        <taxon>Bacteria</taxon>
        <taxon>Bacillati</taxon>
        <taxon>Bacillota</taxon>
        <taxon>Bacilli</taxon>
        <taxon>Bacillales</taxon>
        <taxon>Caryophanaceae</taxon>
        <taxon>Caryophanon</taxon>
    </lineage>
</organism>
<dbReference type="PIRSF" id="PIRSF000478">
    <property type="entry name" value="TP_PyNP"/>
    <property type="match status" value="1"/>
</dbReference>
<evidence type="ECO:0000313" key="13">
    <source>
        <dbReference type="EMBL" id="OCS87776.1"/>
    </source>
</evidence>
<comment type="subunit">
    <text evidence="5">Homodimer.</text>
</comment>
<keyword evidence="14" id="KW-1185">Reference proteome</keyword>
<evidence type="ECO:0000256" key="6">
    <source>
        <dbReference type="ARBA" id="ARBA00011889"/>
    </source>
</evidence>
<comment type="similarity">
    <text evidence="4">Belongs to the thymidine/pyrimidine-nucleoside phosphorylase family.</text>
</comment>
<dbReference type="InterPro" id="IPR013102">
    <property type="entry name" value="PYNP_C"/>
</dbReference>
<evidence type="ECO:0000256" key="4">
    <source>
        <dbReference type="ARBA" id="ARBA00006915"/>
    </source>
</evidence>
<dbReference type="Pfam" id="PF07831">
    <property type="entry name" value="PYNP_C"/>
    <property type="match status" value="1"/>
</dbReference>
<keyword evidence="9" id="KW-0808">Transferase</keyword>
<evidence type="ECO:0000256" key="11">
    <source>
        <dbReference type="ARBA" id="ARBA00048525"/>
    </source>
</evidence>
<dbReference type="Gene3D" id="3.90.1170.30">
    <property type="entry name" value="Pyrimidine nucleoside phosphorylase-like, C-terminal domain"/>
    <property type="match status" value="1"/>
</dbReference>
<comment type="function">
    <text evidence="3">Catalyzes phosphorolysis of the pyrimidine nucleosides uridine, thymidine and 2'-deoxyuridine with the formation of the corresponding pyrimidine base and ribose-1-phosphate.</text>
</comment>
<dbReference type="GO" id="GO:0004645">
    <property type="term" value="F:1,4-alpha-oligoglucan phosphorylase activity"/>
    <property type="evidence" value="ECO:0007669"/>
    <property type="project" value="InterPro"/>
</dbReference>
<comment type="catalytic activity">
    <reaction evidence="10">
        <text>uridine + phosphate = alpha-D-ribose 1-phosphate + uracil</text>
        <dbReference type="Rhea" id="RHEA:24388"/>
        <dbReference type="ChEBI" id="CHEBI:16704"/>
        <dbReference type="ChEBI" id="CHEBI:17568"/>
        <dbReference type="ChEBI" id="CHEBI:43474"/>
        <dbReference type="ChEBI" id="CHEBI:57720"/>
        <dbReference type="EC" id="2.4.2.2"/>
    </reaction>
</comment>
<dbReference type="STRING" id="33978.A6M13_10780"/>
<comment type="cofactor">
    <cofactor evidence="2">
        <name>K(+)</name>
        <dbReference type="ChEBI" id="CHEBI:29103"/>
    </cofactor>
</comment>
<dbReference type="SUPFAM" id="SSF52418">
    <property type="entry name" value="Nucleoside phosphorylase/phosphoribosyltransferase catalytic domain"/>
    <property type="match status" value="1"/>
</dbReference>
<protein>
    <recommendedName>
        <fullName evidence="7">Pyrimidine-nucleoside phosphorylase</fullName>
        <ecNumber evidence="6">2.4.2.2</ecNumber>
    </recommendedName>
</protein>
<dbReference type="InterPro" id="IPR035902">
    <property type="entry name" value="Nuc_phospho_transferase"/>
</dbReference>
<dbReference type="InterPro" id="IPR000053">
    <property type="entry name" value="Thymidine/pyrmidine_PPase"/>
</dbReference>
<dbReference type="InterPro" id="IPR017459">
    <property type="entry name" value="Glycosyl_Trfase_fam3_N_dom"/>
</dbReference>
<dbReference type="GO" id="GO:0005829">
    <property type="term" value="C:cytosol"/>
    <property type="evidence" value="ECO:0007669"/>
    <property type="project" value="TreeGrafter"/>
</dbReference>
<dbReference type="SUPFAM" id="SSF54680">
    <property type="entry name" value="Pyrimidine nucleoside phosphorylase C-terminal domain"/>
    <property type="match status" value="1"/>
</dbReference>
<gene>
    <name evidence="13" type="ORF">A6M13_10780</name>
</gene>
<dbReference type="NCBIfam" id="NF004490">
    <property type="entry name" value="PRK05820.1"/>
    <property type="match status" value="1"/>
</dbReference>
<dbReference type="InterPro" id="IPR017872">
    <property type="entry name" value="Pyrmidine_PPase_CS"/>
</dbReference>
<reference evidence="13 14" key="1">
    <citation type="submission" date="2016-07" db="EMBL/GenBank/DDBJ databases">
        <title>Caryophanon tenue genome sequencing.</title>
        <authorList>
            <person name="Verma A."/>
            <person name="Pal Y."/>
            <person name="Krishnamurthi S."/>
        </authorList>
    </citation>
    <scope>NUCLEOTIDE SEQUENCE [LARGE SCALE GENOMIC DNA]</scope>
    <source>
        <strain evidence="13 14">DSM 14152</strain>
    </source>
</reference>
<dbReference type="Gene3D" id="1.20.970.10">
    <property type="entry name" value="Transferase, Pyrimidine Nucleoside Phosphorylase, Chain C"/>
    <property type="match status" value="1"/>
</dbReference>
<dbReference type="NCBIfam" id="TIGR02644">
    <property type="entry name" value="Y_phosphoryl"/>
    <property type="match status" value="1"/>
</dbReference>
<dbReference type="GO" id="GO:0006206">
    <property type="term" value="P:pyrimidine nucleobase metabolic process"/>
    <property type="evidence" value="ECO:0007669"/>
    <property type="project" value="InterPro"/>
</dbReference>
<dbReference type="PANTHER" id="PTHR10515">
    <property type="entry name" value="THYMIDINE PHOSPHORYLASE"/>
    <property type="match status" value="1"/>
</dbReference>
<dbReference type="FunFam" id="3.40.1030.10:FF:000003">
    <property type="entry name" value="Pyrimidine-nucleoside phosphorylase"/>
    <property type="match status" value="1"/>
</dbReference>
<dbReference type="AlphaFoldDB" id="A0A1C0YKR7"/>
<dbReference type="Proteomes" id="UP000093199">
    <property type="component" value="Unassembled WGS sequence"/>
</dbReference>
<dbReference type="GO" id="GO:0006213">
    <property type="term" value="P:pyrimidine nucleoside metabolic process"/>
    <property type="evidence" value="ECO:0007669"/>
    <property type="project" value="InterPro"/>
</dbReference>
<dbReference type="InterPro" id="IPR036320">
    <property type="entry name" value="Glycosyl_Trfase_fam3_N_dom_sf"/>
</dbReference>
<dbReference type="GO" id="GO:0009032">
    <property type="term" value="F:thymidine phosphorylase activity"/>
    <property type="evidence" value="ECO:0007669"/>
    <property type="project" value="TreeGrafter"/>
</dbReference>
<dbReference type="EMBL" id="MASJ01000003">
    <property type="protein sequence ID" value="OCS87776.1"/>
    <property type="molecule type" value="Genomic_DNA"/>
</dbReference>
<comment type="catalytic activity">
    <reaction evidence="1">
        <text>2'-deoxyuridine + phosphate = 2-deoxy-alpha-D-ribose 1-phosphate + uracil</text>
        <dbReference type="Rhea" id="RHEA:22824"/>
        <dbReference type="ChEBI" id="CHEBI:16450"/>
        <dbReference type="ChEBI" id="CHEBI:17568"/>
        <dbReference type="ChEBI" id="CHEBI:43474"/>
        <dbReference type="ChEBI" id="CHEBI:57259"/>
        <dbReference type="EC" id="2.4.2.2"/>
    </reaction>
</comment>
<evidence type="ECO:0000256" key="2">
    <source>
        <dbReference type="ARBA" id="ARBA00001958"/>
    </source>
</evidence>
<evidence type="ECO:0000256" key="8">
    <source>
        <dbReference type="ARBA" id="ARBA00022676"/>
    </source>
</evidence>
<dbReference type="PROSITE" id="PS00647">
    <property type="entry name" value="THYMID_PHOSPHORYLASE"/>
    <property type="match status" value="1"/>
</dbReference>
<comment type="catalytic activity">
    <reaction evidence="11">
        <text>thymidine + phosphate = 2-deoxy-alpha-D-ribose 1-phosphate + thymine</text>
        <dbReference type="Rhea" id="RHEA:16037"/>
        <dbReference type="ChEBI" id="CHEBI:17748"/>
        <dbReference type="ChEBI" id="CHEBI:17821"/>
        <dbReference type="ChEBI" id="CHEBI:43474"/>
        <dbReference type="ChEBI" id="CHEBI:57259"/>
        <dbReference type="EC" id="2.4.2.2"/>
    </reaction>
</comment>
<feature type="domain" description="Pyrimidine nucleoside phosphorylase C-terminal" evidence="12">
    <location>
        <begin position="342"/>
        <end position="415"/>
    </location>
</feature>